<feature type="non-terminal residue" evidence="2">
    <location>
        <position position="1"/>
    </location>
</feature>
<evidence type="ECO:0000259" key="1">
    <source>
        <dbReference type="PROSITE" id="PS50011"/>
    </source>
</evidence>
<feature type="domain" description="Protein kinase" evidence="1">
    <location>
        <begin position="9"/>
        <end position="261"/>
    </location>
</feature>
<dbReference type="Gene3D" id="1.10.510.10">
    <property type="entry name" value="Transferase(Phosphotransferase) domain 1"/>
    <property type="match status" value="1"/>
</dbReference>
<dbReference type="AlphaFoldDB" id="A0A0F9DFE0"/>
<name>A0A0F9DFE0_9ZZZZ</name>
<dbReference type="InterPro" id="IPR000719">
    <property type="entry name" value="Prot_kinase_dom"/>
</dbReference>
<protein>
    <recommendedName>
        <fullName evidence="1">Protein kinase domain-containing protein</fullName>
    </recommendedName>
</protein>
<sequence length="622" mass="72269">LLCNNGKEYIIIDEIDKGGGGNVCLCVDSEEIQFAAKIFSRTEDKEKFEEALKRFINERDIQSELDHPNIIPAIDHGDYDYDDLKLPFYIMPKARENLKDYFTSNIINEKPLEVKRILYEIIDGLIYLHDKLIIHRDIKPKNILVFDDNSIKVADFGMSHLPDDYKKEPIQTPSDEFHSNPYYLNEDRSSDDPRIDICALGRLIHKLLTENFPGGTNQSISGENENFDASFDEIIAKMTKSNIDERYKSLKDVRNDFDKYFSKTPTNLRNVLDDRIYRILLYLDTELADQFESGILTLKNETHQGRFSQTANSLNFVCKSIILQKEKWISDAENLPKKSKELKESLITELENVCRFFASIANFEEKTNELEFEEKVQILEELIERLLKSNLDVISSLDILLSKKEPTVEDVDTLIDLLGNPSHSQYFFTRLKSPKWLDLLVKKDFFVEPSVKSAEPPLMVHFWPQVNYLINISTIRPEKVLSIIENLANIVDVTIYRSILLCLYNMPVETAKKAISFIKKWTIKYHSIPELVYLKKLINNFIYKNEIDTTYDLLDYLFNIKEPAIKDYSIVSNRLSFLLSDHEDITKKLVNIDQSTNQARFLKTLCNSLINTLNSESHIDTE</sequence>
<proteinExistence type="predicted"/>
<comment type="caution">
    <text evidence="2">The sequence shown here is derived from an EMBL/GenBank/DDBJ whole genome shotgun (WGS) entry which is preliminary data.</text>
</comment>
<dbReference type="PANTHER" id="PTHR44167">
    <property type="entry name" value="OVARIAN-SPECIFIC SERINE/THREONINE-PROTEIN KINASE LOK-RELATED"/>
    <property type="match status" value="1"/>
</dbReference>
<feature type="non-terminal residue" evidence="2">
    <location>
        <position position="622"/>
    </location>
</feature>
<dbReference type="GO" id="GO:0044773">
    <property type="term" value="P:mitotic DNA damage checkpoint signaling"/>
    <property type="evidence" value="ECO:0007669"/>
    <property type="project" value="TreeGrafter"/>
</dbReference>
<evidence type="ECO:0000313" key="2">
    <source>
        <dbReference type="EMBL" id="KKL60334.1"/>
    </source>
</evidence>
<organism evidence="2">
    <name type="scientific">marine sediment metagenome</name>
    <dbReference type="NCBI Taxonomy" id="412755"/>
    <lineage>
        <taxon>unclassified sequences</taxon>
        <taxon>metagenomes</taxon>
        <taxon>ecological metagenomes</taxon>
    </lineage>
</organism>
<dbReference type="GO" id="GO:0005634">
    <property type="term" value="C:nucleus"/>
    <property type="evidence" value="ECO:0007669"/>
    <property type="project" value="TreeGrafter"/>
</dbReference>
<dbReference type="PROSITE" id="PS00108">
    <property type="entry name" value="PROTEIN_KINASE_ST"/>
    <property type="match status" value="1"/>
</dbReference>
<dbReference type="Pfam" id="PF00069">
    <property type="entry name" value="Pkinase"/>
    <property type="match status" value="1"/>
</dbReference>
<dbReference type="GO" id="GO:0005524">
    <property type="term" value="F:ATP binding"/>
    <property type="evidence" value="ECO:0007669"/>
    <property type="project" value="InterPro"/>
</dbReference>
<reference evidence="2" key="1">
    <citation type="journal article" date="2015" name="Nature">
        <title>Complex archaea that bridge the gap between prokaryotes and eukaryotes.</title>
        <authorList>
            <person name="Spang A."/>
            <person name="Saw J.H."/>
            <person name="Jorgensen S.L."/>
            <person name="Zaremba-Niedzwiedzka K."/>
            <person name="Martijn J."/>
            <person name="Lind A.E."/>
            <person name="van Eijk R."/>
            <person name="Schleper C."/>
            <person name="Guy L."/>
            <person name="Ettema T.J."/>
        </authorList>
    </citation>
    <scope>NUCLEOTIDE SEQUENCE</scope>
</reference>
<dbReference type="SUPFAM" id="SSF56112">
    <property type="entry name" value="Protein kinase-like (PK-like)"/>
    <property type="match status" value="1"/>
</dbReference>
<dbReference type="PROSITE" id="PS50011">
    <property type="entry name" value="PROTEIN_KINASE_DOM"/>
    <property type="match status" value="1"/>
</dbReference>
<dbReference type="PANTHER" id="PTHR44167:SF30">
    <property type="entry name" value="PHOSPHORYLASE KINASE"/>
    <property type="match status" value="1"/>
</dbReference>
<dbReference type="EMBL" id="LAZR01029183">
    <property type="protein sequence ID" value="KKL60334.1"/>
    <property type="molecule type" value="Genomic_DNA"/>
</dbReference>
<dbReference type="InterPro" id="IPR011009">
    <property type="entry name" value="Kinase-like_dom_sf"/>
</dbReference>
<dbReference type="InterPro" id="IPR008271">
    <property type="entry name" value="Ser/Thr_kinase_AS"/>
</dbReference>
<dbReference type="GO" id="GO:0004674">
    <property type="term" value="F:protein serine/threonine kinase activity"/>
    <property type="evidence" value="ECO:0007669"/>
    <property type="project" value="TreeGrafter"/>
</dbReference>
<dbReference type="SMART" id="SM00220">
    <property type="entry name" value="S_TKc"/>
    <property type="match status" value="1"/>
</dbReference>
<accession>A0A0F9DFE0</accession>
<gene>
    <name evidence="2" type="ORF">LCGC14_2206360</name>
</gene>